<sequence length="141" mass="16117">MLNIDAMLALLEKELTEIEEVSDTMKANNKSYVLRCAPIYIGGTDLPGGCTAGNELRSCDRLRCLDCDHAVVIFNGYTWKRKSMDYLFLRNNFPAFARLRNSLSLNKSSRAYCCQCKWIDAKTVIRLDPAKFNWVCNKHPL</sequence>
<dbReference type="PANTHER" id="PTHR33958:SF1">
    <property type="entry name" value="CILIA- AND FLAGELLA-ASSOCIATED PROTEIN 418"/>
    <property type="match status" value="1"/>
</dbReference>
<dbReference type="Pfam" id="PF14996">
    <property type="entry name" value="RMP"/>
    <property type="match status" value="1"/>
</dbReference>
<organism evidence="6 7">
    <name type="scientific">Taenia crassiceps</name>
    <dbReference type="NCBI Taxonomy" id="6207"/>
    <lineage>
        <taxon>Eukaryota</taxon>
        <taxon>Metazoa</taxon>
        <taxon>Spiralia</taxon>
        <taxon>Lophotrochozoa</taxon>
        <taxon>Platyhelminthes</taxon>
        <taxon>Cestoda</taxon>
        <taxon>Eucestoda</taxon>
        <taxon>Cyclophyllidea</taxon>
        <taxon>Taeniidae</taxon>
        <taxon>Taenia</taxon>
    </lineage>
</organism>
<evidence type="ECO:0000256" key="4">
    <source>
        <dbReference type="ARBA" id="ARBA00024819"/>
    </source>
</evidence>
<gene>
    <name evidence="6" type="ORF">TcWFU_008242</name>
</gene>
<dbReference type="InterPro" id="IPR029239">
    <property type="entry name" value="CFAP418"/>
</dbReference>
<reference evidence="6 7" key="1">
    <citation type="journal article" date="2022" name="Front. Cell. Infect. Microbiol.">
        <title>The Genomes of Two Strains of Taenia crassiceps the Animal Model for the Study of Human Cysticercosis.</title>
        <authorList>
            <person name="Bobes R.J."/>
            <person name="Estrada K."/>
            <person name="Rios-Valencia D.G."/>
            <person name="Calderon-Gallegos A."/>
            <person name="de la Torre P."/>
            <person name="Carrero J.C."/>
            <person name="Sanchez-Flores A."/>
            <person name="Laclette J.P."/>
        </authorList>
    </citation>
    <scope>NUCLEOTIDE SEQUENCE [LARGE SCALE GENOMIC DNA]</scope>
    <source>
        <strain evidence="6">WFUcys</strain>
    </source>
</reference>
<comment type="caution">
    <text evidence="6">The sequence shown here is derived from an EMBL/GenBank/DDBJ whole genome shotgun (WGS) entry which is preliminary data.</text>
</comment>
<dbReference type="PANTHER" id="PTHR33958">
    <property type="entry name" value="PROTEIN C8ORF37"/>
    <property type="match status" value="1"/>
</dbReference>
<comment type="subcellular location">
    <subcellularLocation>
        <location evidence="2">Cytoplasm</location>
    </subcellularLocation>
    <subcellularLocation>
        <location evidence="1">Photoreceptor inner segment</location>
    </subcellularLocation>
</comment>
<evidence type="ECO:0000256" key="3">
    <source>
        <dbReference type="ARBA" id="ARBA00022490"/>
    </source>
</evidence>
<keyword evidence="7" id="KW-1185">Reference proteome</keyword>
<comment type="function">
    <text evidence="4">May be involved in photoreceptor outer segment disk morphogenesis.</text>
</comment>
<evidence type="ECO:0000313" key="7">
    <source>
        <dbReference type="Proteomes" id="UP001651158"/>
    </source>
</evidence>
<accession>A0ABR4Q605</accession>
<dbReference type="EMBL" id="JAKROA010000010">
    <property type="protein sequence ID" value="KAL5105002.1"/>
    <property type="molecule type" value="Genomic_DNA"/>
</dbReference>
<evidence type="ECO:0000256" key="2">
    <source>
        <dbReference type="ARBA" id="ARBA00004496"/>
    </source>
</evidence>
<name>A0ABR4Q605_9CEST</name>
<proteinExistence type="predicted"/>
<evidence type="ECO:0000256" key="1">
    <source>
        <dbReference type="ARBA" id="ARBA00004437"/>
    </source>
</evidence>
<keyword evidence="3" id="KW-0963">Cytoplasm</keyword>
<protein>
    <recommendedName>
        <fullName evidence="5">Cilia- and flagella-associated protein 418</fullName>
    </recommendedName>
</protein>
<evidence type="ECO:0000313" key="6">
    <source>
        <dbReference type="EMBL" id="KAL5105002.1"/>
    </source>
</evidence>
<dbReference type="Proteomes" id="UP001651158">
    <property type="component" value="Unassembled WGS sequence"/>
</dbReference>
<evidence type="ECO:0000256" key="5">
    <source>
        <dbReference type="ARBA" id="ARBA00026215"/>
    </source>
</evidence>